<evidence type="ECO:0000313" key="2">
    <source>
        <dbReference type="EMBL" id="EKD12713.1"/>
    </source>
</evidence>
<reference evidence="2 3" key="1">
    <citation type="journal article" date="2012" name="BMC Genomics">
        <title>Sequencing the genome of Marssonina brunnea reveals fungus-poplar co-evolution.</title>
        <authorList>
            <person name="Zhu S."/>
            <person name="Cao Y.-Z."/>
            <person name="Jiang C."/>
            <person name="Tan B.-Y."/>
            <person name="Wang Z."/>
            <person name="Feng S."/>
            <person name="Zhang L."/>
            <person name="Su X.-H."/>
            <person name="Brejova B."/>
            <person name="Vinar T."/>
            <person name="Xu M."/>
            <person name="Wang M.-X."/>
            <person name="Zhang S.-G."/>
            <person name="Huang M.-R."/>
            <person name="Wu R."/>
            <person name="Zhou Y."/>
        </authorList>
    </citation>
    <scope>NUCLEOTIDE SEQUENCE [LARGE SCALE GENOMIC DNA]</scope>
    <source>
        <strain evidence="2 3">MB_m1</strain>
    </source>
</reference>
<organism evidence="2 3">
    <name type="scientific">Marssonina brunnea f. sp. multigermtubi (strain MB_m1)</name>
    <name type="common">Marssonina leaf spot fungus</name>
    <dbReference type="NCBI Taxonomy" id="1072389"/>
    <lineage>
        <taxon>Eukaryota</taxon>
        <taxon>Fungi</taxon>
        <taxon>Dikarya</taxon>
        <taxon>Ascomycota</taxon>
        <taxon>Pezizomycotina</taxon>
        <taxon>Leotiomycetes</taxon>
        <taxon>Helotiales</taxon>
        <taxon>Drepanopezizaceae</taxon>
        <taxon>Drepanopeziza</taxon>
    </lineage>
</organism>
<keyword evidence="3" id="KW-1185">Reference proteome</keyword>
<dbReference type="Proteomes" id="UP000006753">
    <property type="component" value="Unassembled WGS sequence"/>
</dbReference>
<protein>
    <submittedName>
        <fullName evidence="2">Leucine Rich Repeat domain protein</fullName>
    </submittedName>
</protein>
<dbReference type="AlphaFoldDB" id="K1WVM2"/>
<feature type="compositionally biased region" description="Low complexity" evidence="1">
    <location>
        <begin position="316"/>
        <end position="334"/>
    </location>
</feature>
<dbReference type="Gene3D" id="3.80.10.10">
    <property type="entry name" value="Ribonuclease Inhibitor"/>
    <property type="match status" value="1"/>
</dbReference>
<evidence type="ECO:0000313" key="3">
    <source>
        <dbReference type="Proteomes" id="UP000006753"/>
    </source>
</evidence>
<sequence>MASGSTPFMDWVADFKGRTLHPAGASPLEGLPTELLTRILLYVSSAKSGARWTPHALPGDDSPRVVGLLSSLQVSHRLHSVALRLLYHSPSIQASRSLASPVSKFFHAVDQRPAFGALVRTLDLTRAAKIGCDYTLSHPDLSRLPSLRDLRLALSQLEGISTLHHLVSSRASLEALTLDVCRRRDAHSPMLQSGAFDTRPHELLVSDDSSNLTSLRFTDATGTGGGGGGLHLVPSAMLGSLLPRMHRLQVLDVSRTRVTAEALASIPATARLTHLNIAGCQLLACDRLVAFLTTHPAVTRSLQVLRAGHVQQQQQQVITTLSTTSSSSSPSEPQDPLREDQINALLAAAPRSLRSLDLGMARMGRGNIPSLQAACGQLEELSLGPGLTMRDVEDVLLQPMYTFADEHPAVATCASAAAATYSPKEEMRAESILGPMRDAVALCQLRRRLHSVVPRAGRESGSGTAAAAASSSSSPPHSSSSSSSPPPSPPSSRLRYLSLNRLAAGEQDRLRRSVLLGRPTLPLRIIDVTALPWEGFQVLQRLAGAVGWTARWEGARTWLERV</sequence>
<dbReference type="EMBL" id="JH921454">
    <property type="protein sequence ID" value="EKD12713.1"/>
    <property type="molecule type" value="Genomic_DNA"/>
</dbReference>
<dbReference type="InParanoid" id="K1WVM2"/>
<dbReference type="SUPFAM" id="SSF52047">
    <property type="entry name" value="RNI-like"/>
    <property type="match status" value="1"/>
</dbReference>
<accession>K1WVM2</accession>
<dbReference type="HOGENOM" id="CLU_484908_0_0_1"/>
<evidence type="ECO:0000256" key="1">
    <source>
        <dbReference type="SAM" id="MobiDB-lite"/>
    </source>
</evidence>
<proteinExistence type="predicted"/>
<dbReference type="OrthoDB" id="9994419at2759"/>
<feature type="region of interest" description="Disordered" evidence="1">
    <location>
        <begin position="453"/>
        <end position="492"/>
    </location>
</feature>
<name>K1WVM2_MARBU</name>
<dbReference type="InterPro" id="IPR032675">
    <property type="entry name" value="LRR_dom_sf"/>
</dbReference>
<feature type="region of interest" description="Disordered" evidence="1">
    <location>
        <begin position="316"/>
        <end position="337"/>
    </location>
</feature>
<dbReference type="KEGG" id="mbe:MBM_08942"/>
<feature type="compositionally biased region" description="Low complexity" evidence="1">
    <location>
        <begin position="465"/>
        <end position="483"/>
    </location>
</feature>
<dbReference type="eggNOG" id="ENOG502R9EV">
    <property type="taxonomic scope" value="Eukaryota"/>
</dbReference>
<gene>
    <name evidence="2" type="ORF">MBM_08942</name>
</gene>